<proteinExistence type="inferred from homology"/>
<comment type="similarity">
    <text evidence="1">Belongs to the CapA family.</text>
</comment>
<reference evidence="3 4" key="1">
    <citation type="submission" date="2016-10" db="EMBL/GenBank/DDBJ databases">
        <authorList>
            <person name="de Groot N.N."/>
        </authorList>
    </citation>
    <scope>NUCLEOTIDE SEQUENCE [LARGE SCALE GENOMIC DNA]</scope>
    <source>
        <strain evidence="3 4">L 420-91</strain>
    </source>
</reference>
<dbReference type="PANTHER" id="PTHR33393">
    <property type="entry name" value="POLYGLUTAMINE SYNTHESIS ACCESSORY PROTEIN RV0574C-RELATED"/>
    <property type="match status" value="1"/>
</dbReference>
<evidence type="ECO:0000313" key="3">
    <source>
        <dbReference type="EMBL" id="SDH00313.1"/>
    </source>
</evidence>
<dbReference type="SUPFAM" id="SSF56300">
    <property type="entry name" value="Metallo-dependent phosphatases"/>
    <property type="match status" value="1"/>
</dbReference>
<sequence length="374" mass="42816">MKKLQRTSLFIILSITFFTTLLYAVSAIVMKISKVKETTKIAIKPADLRKPEERRESGAERWTPTEIITVSAAGDVTIGRDEAYPYPFSFEHEVMKNGKAFFGKHIRAIFNRDDLTIVNLETTLTTATAKATKTFRFRGKPEYVQILTLSGIDAVNLANNHTHDYLREGYEDTIKNLQKYHIGYFGYDNKYMKTIKGIKIGLLGYEGWENSEKLQRTIARDIAELRGRGTQIVIVSFHWGVERSYYPNRTQKALGRYAVERGADLVLGHHPHVMQGIEEYKGKFIVYSLGNFMFGGNKNPKDKDTFIFQQTFYVKNGSLTGEQEIRIIPCSISSVKERNNYQPLPLKGVEAERVRARLKAYSRNLGELDWSTIK</sequence>
<accession>A0A1G7YUX1</accession>
<dbReference type="InterPro" id="IPR052169">
    <property type="entry name" value="CW_Biosynth-Accessory"/>
</dbReference>
<dbReference type="CDD" id="cd07381">
    <property type="entry name" value="MPP_CapA"/>
    <property type="match status" value="1"/>
</dbReference>
<dbReference type="Gene3D" id="3.60.21.10">
    <property type="match status" value="1"/>
</dbReference>
<dbReference type="InterPro" id="IPR029052">
    <property type="entry name" value="Metallo-depent_PP-like"/>
</dbReference>
<dbReference type="PANTHER" id="PTHR33393:SF13">
    <property type="entry name" value="PGA BIOSYNTHESIS PROTEIN CAPA"/>
    <property type="match status" value="1"/>
</dbReference>
<evidence type="ECO:0000256" key="1">
    <source>
        <dbReference type="ARBA" id="ARBA00005662"/>
    </source>
</evidence>
<protein>
    <submittedName>
        <fullName evidence="3">Poly-gamma-glutamate synthesis protein (Capsule biosynthesis protein)</fullName>
    </submittedName>
</protein>
<evidence type="ECO:0000259" key="2">
    <source>
        <dbReference type="SMART" id="SM00854"/>
    </source>
</evidence>
<gene>
    <name evidence="3" type="ORF">SAMN04489735_100811</name>
</gene>
<dbReference type="InterPro" id="IPR019079">
    <property type="entry name" value="Capsule_synth_CapA"/>
</dbReference>
<name>A0A1G7YUX1_ANETH</name>
<organism evidence="3 4">
    <name type="scientific">Aneurinibacillus thermoaerophilus</name>
    <dbReference type="NCBI Taxonomy" id="143495"/>
    <lineage>
        <taxon>Bacteria</taxon>
        <taxon>Bacillati</taxon>
        <taxon>Bacillota</taxon>
        <taxon>Bacilli</taxon>
        <taxon>Bacillales</taxon>
        <taxon>Paenibacillaceae</taxon>
        <taxon>Aneurinibacillus group</taxon>
        <taxon>Aneurinibacillus</taxon>
    </lineage>
</organism>
<dbReference type="RefSeq" id="WP_246615698.1">
    <property type="nucleotide sequence ID" value="NZ_CP080764.1"/>
</dbReference>
<dbReference type="AlphaFoldDB" id="A0A1G7YUX1"/>
<evidence type="ECO:0000313" key="4">
    <source>
        <dbReference type="Proteomes" id="UP000198956"/>
    </source>
</evidence>
<feature type="domain" description="Capsule synthesis protein CapA" evidence="2">
    <location>
        <begin position="69"/>
        <end position="296"/>
    </location>
</feature>
<dbReference type="GeneID" id="97141471"/>
<dbReference type="Pfam" id="PF09587">
    <property type="entry name" value="PGA_cap"/>
    <property type="match status" value="1"/>
</dbReference>
<dbReference type="Proteomes" id="UP000198956">
    <property type="component" value="Unassembled WGS sequence"/>
</dbReference>
<dbReference type="SMART" id="SM00854">
    <property type="entry name" value="PGA_cap"/>
    <property type="match status" value="1"/>
</dbReference>
<dbReference type="EMBL" id="FNDE01000008">
    <property type="protein sequence ID" value="SDH00313.1"/>
    <property type="molecule type" value="Genomic_DNA"/>
</dbReference>